<feature type="domain" description="CCHC-type" evidence="4">
    <location>
        <begin position="369"/>
        <end position="385"/>
    </location>
</feature>
<evidence type="ECO:0000313" key="6">
    <source>
        <dbReference type="Proteomes" id="UP001163850"/>
    </source>
</evidence>
<name>A0AA38Q3Y1_9AGAR</name>
<dbReference type="SUPFAM" id="SSF57756">
    <property type="entry name" value="Retrovirus zinc finger-like domains"/>
    <property type="match status" value="1"/>
</dbReference>
<evidence type="ECO:0000256" key="3">
    <source>
        <dbReference type="SAM" id="MobiDB-lite"/>
    </source>
</evidence>
<protein>
    <recommendedName>
        <fullName evidence="4">CCHC-type domain-containing protein</fullName>
    </recommendedName>
</protein>
<evidence type="ECO:0000313" key="5">
    <source>
        <dbReference type="EMBL" id="KAJ3987168.1"/>
    </source>
</evidence>
<gene>
    <name evidence="5" type="ORF">F5890DRAFT_1472385</name>
</gene>
<dbReference type="AlphaFoldDB" id="A0AA38Q3Y1"/>
<keyword evidence="2" id="KW-0863">Zinc-finger</keyword>
<feature type="compositionally biased region" description="Polar residues" evidence="3">
    <location>
        <begin position="331"/>
        <end position="346"/>
    </location>
</feature>
<dbReference type="PROSITE" id="PS50158">
    <property type="entry name" value="ZF_CCHC"/>
    <property type="match status" value="1"/>
</dbReference>
<feature type="region of interest" description="Disordered" evidence="3">
    <location>
        <begin position="279"/>
        <end position="348"/>
    </location>
</feature>
<accession>A0AA38Q3Y1</accession>
<keyword evidence="2" id="KW-0479">Metal-binding</keyword>
<dbReference type="GO" id="GO:0003676">
    <property type="term" value="F:nucleic acid binding"/>
    <property type="evidence" value="ECO:0007669"/>
    <property type="project" value="InterPro"/>
</dbReference>
<dbReference type="InterPro" id="IPR001878">
    <property type="entry name" value="Znf_CCHC"/>
</dbReference>
<dbReference type="GO" id="GO:0008270">
    <property type="term" value="F:zinc ion binding"/>
    <property type="evidence" value="ECO:0007669"/>
    <property type="project" value="UniProtKB-KW"/>
</dbReference>
<feature type="compositionally biased region" description="Acidic residues" evidence="3">
    <location>
        <begin position="470"/>
        <end position="486"/>
    </location>
</feature>
<dbReference type="InterPro" id="IPR036875">
    <property type="entry name" value="Znf_CCHC_sf"/>
</dbReference>
<evidence type="ECO:0000256" key="1">
    <source>
        <dbReference type="ARBA" id="ARBA00022664"/>
    </source>
</evidence>
<comment type="caution">
    <text evidence="5">The sequence shown here is derived from an EMBL/GenBank/DDBJ whole genome shotgun (WGS) entry which is preliminary data.</text>
</comment>
<organism evidence="5 6">
    <name type="scientific">Lentinula detonsa</name>
    <dbReference type="NCBI Taxonomy" id="2804962"/>
    <lineage>
        <taxon>Eukaryota</taxon>
        <taxon>Fungi</taxon>
        <taxon>Dikarya</taxon>
        <taxon>Basidiomycota</taxon>
        <taxon>Agaricomycotina</taxon>
        <taxon>Agaricomycetes</taxon>
        <taxon>Agaricomycetidae</taxon>
        <taxon>Agaricales</taxon>
        <taxon>Marasmiineae</taxon>
        <taxon>Omphalotaceae</taxon>
        <taxon>Lentinula</taxon>
    </lineage>
</organism>
<feature type="compositionally biased region" description="Basic and acidic residues" evidence="3">
    <location>
        <begin position="300"/>
        <end position="314"/>
    </location>
</feature>
<feature type="compositionally biased region" description="Low complexity" evidence="3">
    <location>
        <begin position="50"/>
        <end position="65"/>
    </location>
</feature>
<dbReference type="EMBL" id="MU801927">
    <property type="protein sequence ID" value="KAJ3987168.1"/>
    <property type="molecule type" value="Genomic_DNA"/>
</dbReference>
<feature type="region of interest" description="Disordered" evidence="3">
    <location>
        <begin position="441"/>
        <end position="486"/>
    </location>
</feature>
<dbReference type="SMART" id="SM00343">
    <property type="entry name" value="ZnF_C2HC"/>
    <property type="match status" value="1"/>
</dbReference>
<sequence>MSKRQLRARVQLEATDIPASQSKEVVTDESTSKIPRRVRGTNLVRSNSSPLPELTPEPEGLAEPLPENGMAIILSGGRVEHDPGRIITGYAPRNFAEIENSSEYVENPDKENVAPNLKETVNETGLNDEQNLTIRMAEATLDDAQRDQISRRNQIPIVKDDVESECETPLVGKGKGVDPRNWGALDLSEVEMDENTQHQILDSFLQSKRDPILRNKPNSRQSVELDEHEVLEFLEWRRSKKPYIKGALDTKGHKQKFDDDVIELPTMPSTEARRLRDITSESLSRDYPTSNPKVGGAADRMAESNHKPSQKKEFNANVKQFSPSFKKPLPVSTNNNNEWRNQTGSTRVRDGARKLLSEKEKSEYRAAGKCFECGDISHKARDCPKKTGVKGNAKRPHDPPGLSTYNLEFELGNSSEPDCVHELTVGKLDWYTDVEDTFHSIDNSENDVESEGTLTTDDDPDEGLPPLIECSDESDSDSDNSEYDNEIDTGEMRIDGHEAINSFINHGWYQAIDEIRQSPCFNSVAYSKPPRKRTRTRGRLDPVARQASNLLHRGAPYPGEDQSDPGIMDPQRFLIHRIIMPEGNGSFIIFDSAYEDKEYTLPMSTLEDPDFRIVHWFAKISSGYVAVTLESKWGMHQAMGDVFRKHIMLHLSRIVDLPGDDLPVQIPYGRKTNRFNAYRALDDQFYTIKDNWLGLTFSLPLLLLRDPRVDLKRWIRKQYIRLYHQAFKFPLWEDNIDMFGNLFNHRLDKGPARYMTDEELGQYLQWRTSHMIVRPNNTDLLVGGVQIPKDSYNGLQRNAAATKDPTRKVIRPIIIVTRVNKQPVRALLDSGSLAG</sequence>
<dbReference type="GO" id="GO:0006397">
    <property type="term" value="P:mRNA processing"/>
    <property type="evidence" value="ECO:0007669"/>
    <property type="project" value="UniProtKB-KW"/>
</dbReference>
<evidence type="ECO:0000256" key="2">
    <source>
        <dbReference type="PROSITE-ProRule" id="PRU00047"/>
    </source>
</evidence>
<keyword evidence="1" id="KW-0507">mRNA processing</keyword>
<dbReference type="Proteomes" id="UP001163850">
    <property type="component" value="Unassembled WGS sequence"/>
</dbReference>
<feature type="compositionally biased region" description="Polar residues" evidence="3">
    <location>
        <begin position="18"/>
        <end position="33"/>
    </location>
</feature>
<reference evidence="5" key="1">
    <citation type="submission" date="2022-08" db="EMBL/GenBank/DDBJ databases">
        <authorList>
            <consortium name="DOE Joint Genome Institute"/>
            <person name="Min B."/>
            <person name="Riley R."/>
            <person name="Sierra-Patev S."/>
            <person name="Naranjo-Ortiz M."/>
            <person name="Looney B."/>
            <person name="Konkel Z."/>
            <person name="Slot J.C."/>
            <person name="Sakamoto Y."/>
            <person name="Steenwyk J.L."/>
            <person name="Rokas A."/>
            <person name="Carro J."/>
            <person name="Camarero S."/>
            <person name="Ferreira P."/>
            <person name="Molpeceres G."/>
            <person name="Ruiz-Duenas F.J."/>
            <person name="Serrano A."/>
            <person name="Henrissat B."/>
            <person name="Drula E."/>
            <person name="Hughes K.W."/>
            <person name="Mata J.L."/>
            <person name="Ishikawa N.K."/>
            <person name="Vargas-Isla R."/>
            <person name="Ushijima S."/>
            <person name="Smith C.A."/>
            <person name="Ahrendt S."/>
            <person name="Andreopoulos W."/>
            <person name="He G."/>
            <person name="Labutti K."/>
            <person name="Lipzen A."/>
            <person name="Ng V."/>
            <person name="Sandor L."/>
            <person name="Barry K."/>
            <person name="Martinez A.T."/>
            <person name="Xiao Y."/>
            <person name="Gibbons J.G."/>
            <person name="Terashima K."/>
            <person name="Hibbett D.S."/>
            <person name="Grigoriev I.V."/>
        </authorList>
    </citation>
    <scope>NUCLEOTIDE SEQUENCE</scope>
    <source>
        <strain evidence="5">TFB7829</strain>
    </source>
</reference>
<keyword evidence="2" id="KW-0862">Zinc</keyword>
<feature type="compositionally biased region" description="Acidic residues" evidence="3">
    <location>
        <begin position="444"/>
        <end position="462"/>
    </location>
</feature>
<feature type="region of interest" description="Disordered" evidence="3">
    <location>
        <begin position="1"/>
        <end position="65"/>
    </location>
</feature>
<proteinExistence type="predicted"/>
<evidence type="ECO:0000259" key="4">
    <source>
        <dbReference type="PROSITE" id="PS50158"/>
    </source>
</evidence>